<protein>
    <submittedName>
        <fullName evidence="2">DUF1902 domain-containing protein</fullName>
    </submittedName>
</protein>
<keyword evidence="3" id="KW-1185">Reference proteome</keyword>
<evidence type="ECO:0000313" key="2">
    <source>
        <dbReference type="EMBL" id="MCO6048205.1"/>
    </source>
</evidence>
<dbReference type="RefSeq" id="WP_252815030.1">
    <property type="nucleotide sequence ID" value="NZ_JAMXQS010000001.1"/>
</dbReference>
<name>A0ABT1C046_9HYPH</name>
<evidence type="ECO:0000259" key="1">
    <source>
        <dbReference type="Pfam" id="PF08972"/>
    </source>
</evidence>
<organism evidence="2 3">
    <name type="scientific">Mesorhizobium liriopis</name>
    <dbReference type="NCBI Taxonomy" id="2953882"/>
    <lineage>
        <taxon>Bacteria</taxon>
        <taxon>Pseudomonadati</taxon>
        <taxon>Pseudomonadota</taxon>
        <taxon>Alphaproteobacteria</taxon>
        <taxon>Hyphomicrobiales</taxon>
        <taxon>Phyllobacteriaceae</taxon>
        <taxon>Mesorhizobium</taxon>
    </lineage>
</organism>
<dbReference type="InterPro" id="IPR015066">
    <property type="entry name" value="DUF1902"/>
</dbReference>
<gene>
    <name evidence="2" type="ORF">NGM99_00175</name>
</gene>
<dbReference type="Gene3D" id="3.30.2390.10">
    <property type="entry name" value="TTHA1013-like"/>
    <property type="match status" value="1"/>
</dbReference>
<dbReference type="Pfam" id="PF08972">
    <property type="entry name" value="DUF1902"/>
    <property type="match status" value="1"/>
</dbReference>
<dbReference type="Proteomes" id="UP001205906">
    <property type="component" value="Unassembled WGS sequence"/>
</dbReference>
<feature type="domain" description="DUF1902" evidence="1">
    <location>
        <begin position="3"/>
        <end position="62"/>
    </location>
</feature>
<accession>A0ABT1C046</accession>
<dbReference type="InterPro" id="IPR035069">
    <property type="entry name" value="TTHA1013/TTHA0281-like"/>
</dbReference>
<evidence type="ECO:0000313" key="3">
    <source>
        <dbReference type="Proteomes" id="UP001205906"/>
    </source>
</evidence>
<comment type="caution">
    <text evidence="2">The sequence shown here is derived from an EMBL/GenBank/DDBJ whole genome shotgun (WGS) entry which is preliminary data.</text>
</comment>
<reference evidence="2 3" key="1">
    <citation type="submission" date="2022-06" db="EMBL/GenBank/DDBJ databases">
        <title>Mesorhizobium sp. strain RP14 Genome sequencing and assembly.</title>
        <authorList>
            <person name="Kim I."/>
        </authorList>
    </citation>
    <scope>NUCLEOTIDE SEQUENCE [LARGE SCALE GENOMIC DNA]</scope>
    <source>
        <strain evidence="3">RP14(2022)</strain>
    </source>
</reference>
<dbReference type="SUPFAM" id="SSF143100">
    <property type="entry name" value="TTHA1013/TTHA0281-like"/>
    <property type="match status" value="1"/>
</dbReference>
<proteinExistence type="predicted"/>
<dbReference type="EMBL" id="JAMXQS010000001">
    <property type="protein sequence ID" value="MCO6048205.1"/>
    <property type="molecule type" value="Genomic_DNA"/>
</dbReference>
<sequence length="70" mass="7753">MRVVIEAFWDDEAKVWVASSIDDLGLATEAETIEALQQKLSVMVPDLLQPDHEGPVEVELLARNTYTIAA</sequence>